<dbReference type="AlphaFoldDB" id="A0A5R8Y3B6"/>
<proteinExistence type="predicted"/>
<evidence type="ECO:0000313" key="1">
    <source>
        <dbReference type="EMBL" id="TLP39340.1"/>
    </source>
</evidence>
<sequence length="59" mass="7115">MFFGLFKKKEWKNEKKPIYVCKHCKFTCKSCDEMYCFTCYANNANPCPRCGKRNIDFKK</sequence>
<organism evidence="1 2">
    <name type="scientific">Arcobacter arenosus</name>
    <dbReference type="NCBI Taxonomy" id="2576037"/>
    <lineage>
        <taxon>Bacteria</taxon>
        <taxon>Pseudomonadati</taxon>
        <taxon>Campylobacterota</taxon>
        <taxon>Epsilonproteobacteria</taxon>
        <taxon>Campylobacterales</taxon>
        <taxon>Arcobacteraceae</taxon>
        <taxon>Arcobacter</taxon>
    </lineage>
</organism>
<protein>
    <submittedName>
        <fullName evidence="1">Uncharacterized protein</fullName>
    </submittedName>
</protein>
<gene>
    <name evidence="1" type="ORF">FDK22_05575</name>
</gene>
<accession>A0A5R8Y3B6</accession>
<evidence type="ECO:0000313" key="2">
    <source>
        <dbReference type="Proteomes" id="UP000308901"/>
    </source>
</evidence>
<comment type="caution">
    <text evidence="1">The sequence shown here is derived from an EMBL/GenBank/DDBJ whole genome shotgun (WGS) entry which is preliminary data.</text>
</comment>
<keyword evidence="2" id="KW-1185">Reference proteome</keyword>
<reference evidence="1 2" key="1">
    <citation type="submission" date="2019-05" db="EMBL/GenBank/DDBJ databases">
        <title>Arcobacter sp. nov., isolated from sea sediment.</title>
        <authorList>
            <person name="Kim W."/>
        </authorList>
    </citation>
    <scope>NUCLEOTIDE SEQUENCE [LARGE SCALE GENOMIC DNA]</scope>
    <source>
        <strain evidence="1 2">CAU 1517</strain>
    </source>
</reference>
<name>A0A5R8Y3B6_9BACT</name>
<dbReference type="EMBL" id="VANU01000002">
    <property type="protein sequence ID" value="TLP39340.1"/>
    <property type="molecule type" value="Genomic_DNA"/>
</dbReference>
<dbReference type="Proteomes" id="UP000308901">
    <property type="component" value="Unassembled WGS sequence"/>
</dbReference>
<dbReference type="OrthoDB" id="558944at2"/>